<keyword evidence="5" id="KW-1185">Reference proteome</keyword>
<dbReference type="PANTHER" id="PTHR37469">
    <property type="entry name" value="CELLOBIONIC ACID PHOSPHORYLASE-RELATED"/>
    <property type="match status" value="1"/>
</dbReference>
<dbReference type="STRING" id="1437603.GCA_000771525_01743"/>
<dbReference type="InterPro" id="IPR012341">
    <property type="entry name" value="6hp_glycosidase-like_sf"/>
</dbReference>
<feature type="compositionally biased region" description="Polar residues" evidence="1">
    <location>
        <begin position="8"/>
        <end position="19"/>
    </location>
</feature>
<protein>
    <submittedName>
        <fullName evidence="4">Cellobiose phosphorylase</fullName>
    </submittedName>
</protein>
<dbReference type="Proteomes" id="UP000029082">
    <property type="component" value="Unassembled WGS sequence"/>
</dbReference>
<feature type="domain" description="Glycoside phosphorylase super sandwich" evidence="2">
    <location>
        <begin position="422"/>
        <end position="666"/>
    </location>
</feature>
<feature type="domain" description="SOGP N-terminal" evidence="3">
    <location>
        <begin position="44"/>
        <end position="123"/>
    </location>
</feature>
<dbReference type="GeneID" id="93094753"/>
<gene>
    <name evidence="4" type="ORF">BMON_0989</name>
</gene>
<dbReference type="Pfam" id="PF21250">
    <property type="entry name" value="SOGP_2nd"/>
    <property type="match status" value="1"/>
</dbReference>
<dbReference type="InterPro" id="IPR052047">
    <property type="entry name" value="GH94_Enzymes"/>
</dbReference>
<feature type="region of interest" description="Disordered" evidence="1">
    <location>
        <begin position="1263"/>
        <end position="1303"/>
    </location>
</feature>
<evidence type="ECO:0000259" key="3">
    <source>
        <dbReference type="Pfam" id="PF21958"/>
    </source>
</evidence>
<feature type="domain" description="SOGP N-terminal" evidence="3">
    <location>
        <begin position="159"/>
        <end position="305"/>
    </location>
</feature>
<dbReference type="PANTHER" id="PTHR37469:SF2">
    <property type="entry name" value="CELLOBIONIC ACID PHOSPHORYLASE"/>
    <property type="match status" value="1"/>
</dbReference>
<feature type="region of interest" description="Disordered" evidence="1">
    <location>
        <begin position="130"/>
        <end position="160"/>
    </location>
</feature>
<dbReference type="Pfam" id="PF21958">
    <property type="entry name" value="SOGP_N"/>
    <property type="match status" value="2"/>
</dbReference>
<dbReference type="eggNOG" id="COG3459">
    <property type="taxonomic scope" value="Bacteria"/>
</dbReference>
<organism evidence="4 5">
    <name type="scientific">Bifidobacterium mongoliense DSM 21395</name>
    <dbReference type="NCBI Taxonomy" id="1437603"/>
    <lineage>
        <taxon>Bacteria</taxon>
        <taxon>Bacillati</taxon>
        <taxon>Actinomycetota</taxon>
        <taxon>Actinomycetes</taxon>
        <taxon>Bifidobacteriales</taxon>
        <taxon>Bifidobacteriaceae</taxon>
        <taxon>Bifidobacterium</taxon>
    </lineage>
</organism>
<dbReference type="GO" id="GO:0005975">
    <property type="term" value="P:carbohydrate metabolic process"/>
    <property type="evidence" value="ECO:0007669"/>
    <property type="project" value="InterPro"/>
</dbReference>
<dbReference type="RefSeq" id="WP_033512969.1">
    <property type="nucleotide sequence ID" value="NZ_JDUO01000008.1"/>
</dbReference>
<proteinExistence type="predicted"/>
<evidence type="ECO:0000313" key="4">
    <source>
        <dbReference type="EMBL" id="KFI77301.1"/>
    </source>
</evidence>
<dbReference type="EMBL" id="JGZE01000008">
    <property type="protein sequence ID" value="KFI77301.1"/>
    <property type="molecule type" value="Genomic_DNA"/>
</dbReference>
<reference evidence="4 5" key="1">
    <citation type="submission" date="2014-03" db="EMBL/GenBank/DDBJ databases">
        <title>Genomics of Bifidobacteria.</title>
        <authorList>
            <person name="Ventura M."/>
            <person name="Milani C."/>
            <person name="Lugli G.A."/>
        </authorList>
    </citation>
    <scope>NUCLEOTIDE SEQUENCE [LARGE SCALE GENOMIC DNA]</scope>
    <source>
        <strain evidence="4 5">DSM 21395</strain>
    </source>
</reference>
<dbReference type="InterPro" id="IPR048771">
    <property type="entry name" value="SOGP_2nd"/>
</dbReference>
<dbReference type="InterPro" id="IPR053831">
    <property type="entry name" value="SOGP_N"/>
</dbReference>
<evidence type="ECO:0000259" key="2">
    <source>
        <dbReference type="Pfam" id="PF21250"/>
    </source>
</evidence>
<evidence type="ECO:0000313" key="5">
    <source>
        <dbReference type="Proteomes" id="UP000029082"/>
    </source>
</evidence>
<dbReference type="SUPFAM" id="SSF48208">
    <property type="entry name" value="Six-hairpin glycosidases"/>
    <property type="match status" value="1"/>
</dbReference>
<evidence type="ECO:0000256" key="1">
    <source>
        <dbReference type="SAM" id="MobiDB-lite"/>
    </source>
</evidence>
<dbReference type="InterPro" id="IPR008928">
    <property type="entry name" value="6-hairpin_glycosidase_sf"/>
</dbReference>
<feature type="region of interest" description="Disordered" evidence="1">
    <location>
        <begin position="358"/>
        <end position="385"/>
    </location>
</feature>
<name>A0A087C201_9BIFI</name>
<feature type="region of interest" description="Disordered" evidence="1">
    <location>
        <begin position="1"/>
        <end position="22"/>
    </location>
</feature>
<comment type="caution">
    <text evidence="4">The sequence shown here is derived from an EMBL/GenBank/DDBJ whole genome shotgun (WGS) entry which is preliminary data.</text>
</comment>
<accession>A0A087C201</accession>
<sequence length="1303" mass="139363">MQEKEKTMTMTDSRCSRTWNDGHGAAQAAAQSTVRSGDLSLTLNGTGDLAAIRLGDLQISQYLAGEHDASVCGLWLRHHTARGLDVAPLTGVRARGTYQCVDGRMRWDGQALGMRWSVELRPCANGADGADSGTGAGSSGDIDAAGNAGAGPTGDADFTSEAAPTVDAAWTWTVAIRPLDAAAPVDPDAGLWDIVTAQDLALAPIGQALTSEPYISQYVAFHAHDDEGIGPVLAARQTMACAPQLPLFVTAIAEGGQGYMTDGFDFYGREARLGGEPRALRNADWSGERIDQYEFAMACLQARPRPMNDILVWHVVSVVSSDYRGEMGAACRRFADGLARRHSADAADAAAAAEAGTVLQSDDPHDDAPAALVSDPVPAEPQDTRRRASLLATSPLLNGDEPDDGALAAMLGGAPISPEYDDAGHLLSCFSDRARHLVSRAKELLVDRSHGQILLCGDVIDPERPVLATTTYAPGVFASHVVLGNTNMHRLISVHHTSLNLLRSQGVRILVRSQALPRTDHAAGTNGWRMLGVPSAYIMELGGSRWIYRLGDATVIVDTTASAEDDHIVVALRSSVAMDVMATMDVETADHWTASARFDDDLSGVVLAPAAGTAPADACPGLRYAMASPDATLEDDDAALFADGLPQGSGVLVFRAEETTSMHLIMAAGMQGDQAVGDLASASCRTAMDGIVTGGSGITGMHLLRSDPWRERMLTRHFETITGFARGLHVHGDGRLSEFNLVMPWFMQNALVHFLSPHGLEQYSGAAWGTRDVCQGPLEAALAFGHYDIVREILLKVFAHQNADGSLPQWFMFDAYASMYQHDSHGDIPVWPLMAVAEYLGATGDHALLGRTVGFWDTQADRPCETASTVADHLERTLDYIRTHRVPGTALFSYGEGDWDDTLQPAQASMKKDMASTWTIALLYQATRALSERLPHDGDAPAQRLADAFGQEAETIHTAFARDFIFDGVLAGYVSFRDGMPMPLIHPDDRHTGIRYRLIPMTRSIIAGLLDAAGERRHESIIDEHLHYPDGVRLMSQPAAFHDGVTTVFKRAEQAANIGREIGLMYTHAHIRYSEALGLLGRETLGRELLRISPVGQFARLATSEPRQRNCYFASSDADFPDRTTAAAQWDRLRDGAADPVGVRGGWRVYSSGPGIYLRQMMQHLFGIQLHTDRVVFDPVLEAGDDGTVIDVALFGTMRHIRYRVVDGAVPVEVSVGGRSVAGDRVALPYRQGGISVSAALLGDAEDLTVTVGTARVAATKPAATNSATTNPTVDAPAVGTGTGATAAATSGAAGETTSTTMR</sequence>
<dbReference type="Gene3D" id="1.50.10.10">
    <property type="match status" value="1"/>
</dbReference>